<feature type="domain" description="Organic solvent tolerance-like N-terminal" evidence="5">
    <location>
        <begin position="65"/>
        <end position="195"/>
    </location>
</feature>
<dbReference type="GO" id="GO:0009279">
    <property type="term" value="C:cell outer membrane"/>
    <property type="evidence" value="ECO:0007669"/>
    <property type="project" value="UniProtKB-SubCell"/>
</dbReference>
<feature type="signal peptide" evidence="4">
    <location>
        <begin position="1"/>
        <end position="26"/>
    </location>
</feature>
<evidence type="ECO:0000256" key="1">
    <source>
        <dbReference type="ARBA" id="ARBA00022729"/>
    </source>
</evidence>
<comment type="caution">
    <text evidence="7">The sequence shown here is derived from an EMBL/GenBank/DDBJ whole genome shotgun (WGS) entry which is preliminary data.</text>
</comment>
<comment type="subunit">
    <text evidence="4">Component of the lipopolysaccharide transport and assembly complex. Interacts with LptE and LptA.</text>
</comment>
<dbReference type="EMBL" id="PIQG01000005">
    <property type="protein sequence ID" value="RUO75596.1"/>
    <property type="molecule type" value="Genomic_DNA"/>
</dbReference>
<protein>
    <recommendedName>
        <fullName evidence="4">LPS-assembly protein LptD</fullName>
    </recommendedName>
</protein>
<evidence type="ECO:0000313" key="8">
    <source>
        <dbReference type="Proteomes" id="UP000288279"/>
    </source>
</evidence>
<feature type="chain" id="PRO_5019600939" description="LPS-assembly protein LptD" evidence="4">
    <location>
        <begin position="27"/>
        <end position="764"/>
    </location>
</feature>
<dbReference type="Pfam" id="PF04453">
    <property type="entry name" value="LptD"/>
    <property type="match status" value="1"/>
</dbReference>
<gene>
    <name evidence="4" type="primary">lptD</name>
    <name evidence="7" type="ORF">CWI83_09425</name>
</gene>
<dbReference type="RefSeq" id="WP_126828419.1">
    <property type="nucleotide sequence ID" value="NZ_PIQG01000005.1"/>
</dbReference>
<dbReference type="GO" id="GO:0043165">
    <property type="term" value="P:Gram-negative-bacterium-type cell outer membrane assembly"/>
    <property type="evidence" value="ECO:0007669"/>
    <property type="project" value="UniProtKB-UniRule"/>
</dbReference>
<comment type="caution">
    <text evidence="4">Lacks conserved residue(s) required for the propagation of feature annotation.</text>
</comment>
<dbReference type="Proteomes" id="UP000288279">
    <property type="component" value="Unassembled WGS sequence"/>
</dbReference>
<dbReference type="InterPro" id="IPR005653">
    <property type="entry name" value="OstA-like_N"/>
</dbReference>
<evidence type="ECO:0000256" key="2">
    <source>
        <dbReference type="ARBA" id="ARBA00023136"/>
    </source>
</evidence>
<reference evidence="7 8" key="1">
    <citation type="journal article" date="2011" name="Front. Microbiol.">
        <title>Genomic signatures of strain selection and enhancement in Bacillus atrophaeus var. globigii, a historical biowarfare simulant.</title>
        <authorList>
            <person name="Gibbons H.S."/>
            <person name="Broomall S.M."/>
            <person name="McNew L.A."/>
            <person name="Daligault H."/>
            <person name="Chapman C."/>
            <person name="Bruce D."/>
            <person name="Karavis M."/>
            <person name="Krepps M."/>
            <person name="McGregor P.A."/>
            <person name="Hong C."/>
            <person name="Park K.H."/>
            <person name="Akmal A."/>
            <person name="Feldman A."/>
            <person name="Lin J.S."/>
            <person name="Chang W.E."/>
            <person name="Higgs B.W."/>
            <person name="Demirev P."/>
            <person name="Lindquist J."/>
            <person name="Liem A."/>
            <person name="Fochler E."/>
            <person name="Read T.D."/>
            <person name="Tapia R."/>
            <person name="Johnson S."/>
            <person name="Bishop-Lilly K.A."/>
            <person name="Detter C."/>
            <person name="Han C."/>
            <person name="Sozhamannan S."/>
            <person name="Rosenzweig C.N."/>
            <person name="Skowronski E.W."/>
        </authorList>
    </citation>
    <scope>NUCLEOTIDE SEQUENCE [LARGE SCALE GENOMIC DNA]</scope>
    <source>
        <strain evidence="7 8">PIT1</strain>
    </source>
</reference>
<dbReference type="GO" id="GO:1990351">
    <property type="term" value="C:transporter complex"/>
    <property type="evidence" value="ECO:0007669"/>
    <property type="project" value="TreeGrafter"/>
</dbReference>
<dbReference type="AlphaFoldDB" id="A0A432ZCD5"/>
<name>A0A432ZCD5_9GAMM</name>
<proteinExistence type="inferred from homology"/>
<comment type="similarity">
    <text evidence="4">Belongs to the LptD family.</text>
</comment>
<evidence type="ECO:0000313" key="7">
    <source>
        <dbReference type="EMBL" id="RUO75596.1"/>
    </source>
</evidence>
<accession>A0A432ZCD5</accession>
<dbReference type="InterPro" id="IPR020889">
    <property type="entry name" value="LipoPS_assembly_LptD"/>
</dbReference>
<dbReference type="PANTHER" id="PTHR30189:SF1">
    <property type="entry name" value="LPS-ASSEMBLY PROTEIN LPTD"/>
    <property type="match status" value="1"/>
</dbReference>
<evidence type="ECO:0000259" key="6">
    <source>
        <dbReference type="Pfam" id="PF04453"/>
    </source>
</evidence>
<keyword evidence="3 4" id="KW-0998">Cell outer membrane</keyword>
<dbReference type="InterPro" id="IPR050218">
    <property type="entry name" value="LptD"/>
</dbReference>
<dbReference type="InterPro" id="IPR007543">
    <property type="entry name" value="LptD_C"/>
</dbReference>
<comment type="subcellular location">
    <subcellularLocation>
        <location evidence="4">Cell outer membrane</location>
    </subcellularLocation>
</comment>
<evidence type="ECO:0000256" key="4">
    <source>
        <dbReference type="HAMAP-Rule" id="MF_01411"/>
    </source>
</evidence>
<keyword evidence="1 4" id="KW-0732">Signal</keyword>
<sequence precursor="true">MVKTGRKHAWLAVVALVSPLTSPVMANSAGAAEEPIATGLCPIPQALIQRPLEPIANLQEGAIGVRSSRADIDSETQIASFFGDVEVQFGQQTLFTEQAQVNQLSGNINASGETLFTDGYVEVASENFRLNSGENRAYLSGATYQMRTNGARGEADILSLSEAQVRLEGATFTTCPTENPAWRMSAEQITINEDEAFGEARHAKIELFGVPVLYLPYLNFPVSDERKSGFLFPTVRSSQRHGFELELPYYLNLANNMDATITPRYMAKRGTMLQAEYRYLSEAGNGQVNFGYLNDDASLESEQSRFFWRLEQQQQWSPNWRSYINALVISDDDYINDFGSDFAGRADAQLYRHAQLDYHADALSAMLRIEDFELLGSYRAAYRTLPQLNLTYQGTGELGLDYRVYTELTRFQNQELSSDTVTRFHLEPELSYQVERPAYDWEANLSYSYTRYQQDANLLDGRSEDPDRALPSFRWRGRLNLERQFTWGERTYLQTLQPQIQYLYRPYRDQSGIGIYDSTLMQDDYRGLFRERRFSGLDRIADANQVTIGATTSFATAQAREVARFSIAQIHYFKESRTQLFDSSSAILNNNSDLAAEVRFQLSDNWSFASDLQYDMELNRTQKSQTALEYRKDPNNLFQISHRNAINLLDDDIEQIGMQAIAELTPQWQLAGNWYYDIENRRTNDALLALQYSDCCWALRFGFYRRINRNLELQQNTPLLGTPEFDNGFSVQLMIKGLGSDNRSLIDLLEQSLFGYRHPFHLSN</sequence>
<feature type="domain" description="LptD C-terminal" evidence="6">
    <location>
        <begin position="304"/>
        <end position="668"/>
    </location>
</feature>
<dbReference type="Pfam" id="PF03968">
    <property type="entry name" value="LptD_N"/>
    <property type="match status" value="1"/>
</dbReference>
<organism evidence="7 8">
    <name type="scientific">Pseudidiomarina taiwanensis</name>
    <dbReference type="NCBI Taxonomy" id="337250"/>
    <lineage>
        <taxon>Bacteria</taxon>
        <taxon>Pseudomonadati</taxon>
        <taxon>Pseudomonadota</taxon>
        <taxon>Gammaproteobacteria</taxon>
        <taxon>Alteromonadales</taxon>
        <taxon>Idiomarinaceae</taxon>
        <taxon>Pseudidiomarina</taxon>
    </lineage>
</organism>
<keyword evidence="8" id="KW-1185">Reference proteome</keyword>
<dbReference type="PANTHER" id="PTHR30189">
    <property type="entry name" value="LPS-ASSEMBLY PROTEIN"/>
    <property type="match status" value="1"/>
</dbReference>
<evidence type="ECO:0000256" key="3">
    <source>
        <dbReference type="ARBA" id="ARBA00023237"/>
    </source>
</evidence>
<dbReference type="GO" id="GO:0015920">
    <property type="term" value="P:lipopolysaccharide transport"/>
    <property type="evidence" value="ECO:0007669"/>
    <property type="project" value="InterPro"/>
</dbReference>
<evidence type="ECO:0000259" key="5">
    <source>
        <dbReference type="Pfam" id="PF03968"/>
    </source>
</evidence>
<dbReference type="HAMAP" id="MF_01411">
    <property type="entry name" value="LPS_assembly_LptD"/>
    <property type="match status" value="1"/>
</dbReference>
<keyword evidence="2 4" id="KW-0472">Membrane</keyword>
<dbReference type="OrthoDB" id="9760225at2"/>
<comment type="function">
    <text evidence="4">Together with LptE, is involved in the assembly of lipopolysaccharide (LPS) at the surface of the outer membrane.</text>
</comment>